<organism evidence="2 3">
    <name type="scientific">Rhizopogon vesiculosus</name>
    <dbReference type="NCBI Taxonomy" id="180088"/>
    <lineage>
        <taxon>Eukaryota</taxon>
        <taxon>Fungi</taxon>
        <taxon>Dikarya</taxon>
        <taxon>Basidiomycota</taxon>
        <taxon>Agaricomycotina</taxon>
        <taxon>Agaricomycetes</taxon>
        <taxon>Agaricomycetidae</taxon>
        <taxon>Boletales</taxon>
        <taxon>Suillineae</taxon>
        <taxon>Rhizopogonaceae</taxon>
        <taxon>Rhizopogon</taxon>
    </lineage>
</organism>
<accession>A0A1J8QL01</accession>
<name>A0A1J8QL01_9AGAM</name>
<dbReference type="OrthoDB" id="2590241at2759"/>
<keyword evidence="3" id="KW-1185">Reference proteome</keyword>
<feature type="chain" id="PRO_5012792071" description="Arrestin-like N-terminal domain-containing protein" evidence="1">
    <location>
        <begin position="17"/>
        <end position="573"/>
    </location>
</feature>
<proteinExistence type="predicted"/>
<evidence type="ECO:0000313" key="3">
    <source>
        <dbReference type="Proteomes" id="UP000183567"/>
    </source>
</evidence>
<dbReference type="AlphaFoldDB" id="A0A1J8QL01"/>
<dbReference type="EMBL" id="LVVM01005611">
    <property type="protein sequence ID" value="OJA10098.1"/>
    <property type="molecule type" value="Genomic_DNA"/>
</dbReference>
<feature type="signal peptide" evidence="1">
    <location>
        <begin position="1"/>
        <end position="16"/>
    </location>
</feature>
<comment type="caution">
    <text evidence="2">The sequence shown here is derived from an EMBL/GenBank/DDBJ whole genome shotgun (WGS) entry which is preliminary data.</text>
</comment>
<reference evidence="2 3" key="1">
    <citation type="submission" date="2016-03" db="EMBL/GenBank/DDBJ databases">
        <title>Comparative genomics of the ectomycorrhizal sister species Rhizopogon vinicolor and Rhizopogon vesiculosus (Basidiomycota: Boletales) reveals a divergence of the mating type B locus.</title>
        <authorList>
            <person name="Mujic A.B."/>
            <person name="Kuo A."/>
            <person name="Tritt A."/>
            <person name="Lipzen A."/>
            <person name="Chen C."/>
            <person name="Johnson J."/>
            <person name="Sharma A."/>
            <person name="Barry K."/>
            <person name="Grigoriev I.V."/>
            <person name="Spatafora J.W."/>
        </authorList>
    </citation>
    <scope>NUCLEOTIDE SEQUENCE [LARGE SCALE GENOMIC DNA]</scope>
    <source>
        <strain evidence="2 3">AM-OR11-056</strain>
    </source>
</reference>
<gene>
    <name evidence="2" type="ORF">AZE42_07535</name>
</gene>
<evidence type="ECO:0008006" key="4">
    <source>
        <dbReference type="Google" id="ProtNLM"/>
    </source>
</evidence>
<dbReference type="Proteomes" id="UP000183567">
    <property type="component" value="Unassembled WGS sequence"/>
</dbReference>
<evidence type="ECO:0000256" key="1">
    <source>
        <dbReference type="SAM" id="SignalP"/>
    </source>
</evidence>
<evidence type="ECO:0000313" key="2">
    <source>
        <dbReference type="EMBL" id="OJA10098.1"/>
    </source>
</evidence>
<sequence>MLRWLSLALVLAISRATFIEPSQKSNESGDALCRGRSWVRAPDMVPGDVIAGDVKVKLDGPCTDVESYALGLRFKERVFWKLRWASFAHILFPGSLDVPHCRRQDAPPPPERPTIRYSQLGRAFFDQTEWTVYDMALQNKDFWSVHEEERIAFEIKTDLVSVEELAGSLPTDFTTGFGILVPNTNYPPGIDYRNGSWVIANVGRSDTVSGEFVYEYFVEIKFRNGTTSEIPAGMTAFAPFYLPTEHDASPTNVSLTRQVPGLGSNVELDTLQSNYTIEVSDGTQIYQNSSVNIITATVHRTGYTNQTDAPIRLCTYLEPDANEWHPQELKNRSRVYTHAVSFKLRALVPSIQPVHSDFLPCLEINFTADATDFTQEGHISTTSSGPLSLPLYVDRGTVPDFSAYYRKLGHHIRLVLHVKPNPSEPWENEFEKQEWERKTKDSARSRPPSNLTLTPCRFLTGEVGIAVTPVQQQGHQAVRVTPVHYLSDKSRQPLFVDVSDIDYLRLMSPEERDLMAPLAQPSMNVFAEGEERSDRYFTAFDTQTPIYVGETWAKKVMPVVAEEHGTDHLFVVQ</sequence>
<protein>
    <recommendedName>
        <fullName evidence="4">Arrestin-like N-terminal domain-containing protein</fullName>
    </recommendedName>
</protein>
<keyword evidence="1" id="KW-0732">Signal</keyword>